<reference evidence="2 3" key="1">
    <citation type="submission" date="2020-02" db="EMBL/GenBank/DDBJ databases">
        <title>Draft genome sequence of Haematococcus lacustris strain NIES-144.</title>
        <authorList>
            <person name="Morimoto D."/>
            <person name="Nakagawa S."/>
            <person name="Yoshida T."/>
            <person name="Sawayama S."/>
        </authorList>
    </citation>
    <scope>NUCLEOTIDE SEQUENCE [LARGE SCALE GENOMIC DNA]</scope>
    <source>
        <strain evidence="2 3">NIES-144</strain>
    </source>
</reference>
<sequence length="89" mass="9661">QEQQPSAARSSSQEPISSQGTQPRDAARSRSLEAQCEEKSQPYWGRRMPAAKSQGPTVTLQPLCSFPLTLPCPITNTSKSPTPPFHPSP</sequence>
<dbReference type="EMBL" id="BLLF01002006">
    <property type="protein sequence ID" value="GFH22279.1"/>
    <property type="molecule type" value="Genomic_DNA"/>
</dbReference>
<evidence type="ECO:0000256" key="1">
    <source>
        <dbReference type="SAM" id="MobiDB-lite"/>
    </source>
</evidence>
<feature type="compositionally biased region" description="Basic and acidic residues" evidence="1">
    <location>
        <begin position="25"/>
        <end position="40"/>
    </location>
</feature>
<protein>
    <submittedName>
        <fullName evidence="2">Uncharacterized protein</fullName>
    </submittedName>
</protein>
<feature type="non-terminal residue" evidence="2">
    <location>
        <position position="89"/>
    </location>
</feature>
<evidence type="ECO:0000313" key="3">
    <source>
        <dbReference type="Proteomes" id="UP000485058"/>
    </source>
</evidence>
<gene>
    <name evidence="2" type="ORF">HaLaN_19722</name>
</gene>
<evidence type="ECO:0000313" key="2">
    <source>
        <dbReference type="EMBL" id="GFH22279.1"/>
    </source>
</evidence>
<feature type="non-terminal residue" evidence="2">
    <location>
        <position position="1"/>
    </location>
</feature>
<accession>A0A699ZRF8</accession>
<proteinExistence type="predicted"/>
<keyword evidence="3" id="KW-1185">Reference proteome</keyword>
<dbReference type="Proteomes" id="UP000485058">
    <property type="component" value="Unassembled WGS sequence"/>
</dbReference>
<comment type="caution">
    <text evidence="2">The sequence shown here is derived from an EMBL/GenBank/DDBJ whole genome shotgun (WGS) entry which is preliminary data.</text>
</comment>
<feature type="region of interest" description="Disordered" evidence="1">
    <location>
        <begin position="1"/>
        <end position="58"/>
    </location>
</feature>
<feature type="compositionally biased region" description="Polar residues" evidence="1">
    <location>
        <begin position="1"/>
        <end position="22"/>
    </location>
</feature>
<dbReference type="AlphaFoldDB" id="A0A699ZRF8"/>
<name>A0A699ZRF8_HAELA</name>
<organism evidence="2 3">
    <name type="scientific">Haematococcus lacustris</name>
    <name type="common">Green alga</name>
    <name type="synonym">Haematococcus pluvialis</name>
    <dbReference type="NCBI Taxonomy" id="44745"/>
    <lineage>
        <taxon>Eukaryota</taxon>
        <taxon>Viridiplantae</taxon>
        <taxon>Chlorophyta</taxon>
        <taxon>core chlorophytes</taxon>
        <taxon>Chlorophyceae</taxon>
        <taxon>CS clade</taxon>
        <taxon>Chlamydomonadales</taxon>
        <taxon>Haematococcaceae</taxon>
        <taxon>Haematococcus</taxon>
    </lineage>
</organism>